<evidence type="ECO:0000256" key="6">
    <source>
        <dbReference type="ARBA" id="ARBA00022984"/>
    </source>
</evidence>
<keyword evidence="4 10" id="KW-0808">Transferase</keyword>
<dbReference type="SUPFAM" id="SSF53756">
    <property type="entry name" value="UDP-Glycosyltransferase/glycogen phosphorylase"/>
    <property type="match status" value="1"/>
</dbReference>
<keyword evidence="3 10" id="KW-0328">Glycosyltransferase</keyword>
<evidence type="ECO:0000256" key="2">
    <source>
        <dbReference type="ARBA" id="ARBA00022618"/>
    </source>
</evidence>
<dbReference type="Proteomes" id="UP000033411">
    <property type="component" value="Unassembled WGS sequence"/>
</dbReference>
<evidence type="ECO:0000259" key="11">
    <source>
        <dbReference type="Pfam" id="PF03033"/>
    </source>
</evidence>
<dbReference type="InterPro" id="IPR006009">
    <property type="entry name" value="GlcNAc_MurG"/>
</dbReference>
<comment type="subcellular location">
    <subcellularLocation>
        <location evidence="10">Cell membrane</location>
        <topology evidence="10">Peripheral membrane protein</topology>
        <orientation evidence="10">Cytoplasmic side</orientation>
    </subcellularLocation>
</comment>
<feature type="domain" description="Glycosyltransferase family 28 N-terminal" evidence="11">
    <location>
        <begin position="4"/>
        <end position="137"/>
    </location>
</feature>
<protein>
    <recommendedName>
        <fullName evidence="10">UDP-N-acetylglucosamine--N-acetylmuramyl-(pentapeptide) pyrophosphoryl-undecaprenol N-acetylglucosamine transferase</fullName>
        <ecNumber evidence="10">2.4.1.227</ecNumber>
    </recommendedName>
    <alternativeName>
        <fullName evidence="10">Undecaprenyl-PP-MurNAc-pentapeptide-UDPGlcNAc GlcNAc transferase</fullName>
    </alternativeName>
</protein>
<evidence type="ECO:0000256" key="4">
    <source>
        <dbReference type="ARBA" id="ARBA00022679"/>
    </source>
</evidence>
<keyword evidence="5 10" id="KW-0133">Cell shape</keyword>
<accession>A0A0F5Q6G3</accession>
<evidence type="ECO:0000256" key="7">
    <source>
        <dbReference type="ARBA" id="ARBA00023136"/>
    </source>
</evidence>
<gene>
    <name evidence="10" type="primary">murG</name>
    <name evidence="13" type="ORF">WH87_16280</name>
</gene>
<keyword evidence="2 10" id="KW-0132">Cell division</keyword>
<dbReference type="GO" id="GO:0071555">
    <property type="term" value="P:cell wall organization"/>
    <property type="evidence" value="ECO:0007669"/>
    <property type="project" value="UniProtKB-KW"/>
</dbReference>
<keyword evidence="1 10" id="KW-1003">Cell membrane</keyword>
<dbReference type="RefSeq" id="WP_046140498.1">
    <property type="nucleotide sequence ID" value="NZ_LANJ01000045.1"/>
</dbReference>
<dbReference type="GO" id="GO:0005975">
    <property type="term" value="P:carbohydrate metabolic process"/>
    <property type="evidence" value="ECO:0007669"/>
    <property type="project" value="InterPro"/>
</dbReference>
<feature type="binding site" evidence="10">
    <location>
        <begin position="11"/>
        <end position="13"/>
    </location>
    <ligand>
        <name>UDP-N-acetyl-alpha-D-glucosamine</name>
        <dbReference type="ChEBI" id="CHEBI:57705"/>
    </ligand>
</feature>
<evidence type="ECO:0000313" key="14">
    <source>
        <dbReference type="Proteomes" id="UP000033411"/>
    </source>
</evidence>
<dbReference type="InterPro" id="IPR004276">
    <property type="entry name" value="GlycoTrans_28_N"/>
</dbReference>
<dbReference type="CDD" id="cd03785">
    <property type="entry name" value="GT28_MurG"/>
    <property type="match status" value="1"/>
</dbReference>
<keyword evidence="8 10" id="KW-0131">Cell cycle</keyword>
<dbReference type="PATRIC" id="fig|1293439.3.peg.3321"/>
<feature type="binding site" evidence="10">
    <location>
        <position position="164"/>
    </location>
    <ligand>
        <name>UDP-N-acetyl-alpha-D-glucosamine</name>
        <dbReference type="ChEBI" id="CHEBI:57705"/>
    </ligand>
</feature>
<comment type="function">
    <text evidence="10">Cell wall formation. Catalyzes the transfer of a GlcNAc subunit on undecaprenyl-pyrophosphoryl-MurNAc-pentapeptide (lipid intermediate I) to form undecaprenyl-pyrophosphoryl-MurNAc-(pentapeptide)GlcNAc (lipid intermediate II).</text>
</comment>
<keyword evidence="6 10" id="KW-0573">Peptidoglycan synthesis</keyword>
<feature type="binding site" evidence="10">
    <location>
        <position position="293"/>
    </location>
    <ligand>
        <name>UDP-N-acetyl-alpha-D-glucosamine</name>
        <dbReference type="ChEBI" id="CHEBI:57705"/>
    </ligand>
</feature>
<dbReference type="Gene3D" id="3.40.50.2000">
    <property type="entry name" value="Glycogen Phosphorylase B"/>
    <property type="match status" value="2"/>
</dbReference>
<evidence type="ECO:0000256" key="10">
    <source>
        <dbReference type="HAMAP-Rule" id="MF_00033"/>
    </source>
</evidence>
<evidence type="ECO:0000313" key="13">
    <source>
        <dbReference type="EMBL" id="KKC35604.1"/>
    </source>
</evidence>
<dbReference type="OrthoDB" id="9808936at2"/>
<sequence length="369" mass="39189">MKKFILMAGGTGGHLFPAMALAQELGRRGHVVELMTDHRVESYGADFPASEIHIVPSATPSLSNPIKFLSGGFKILGGIAVAYGMLRRSKPDCVIGFGGYPTFPPFIAANLQGIPGILHEQNAVMGRANRALSRFARVLAMSFPKTKFADNQTLDKVVTGNPVRDRVRAVSTTPYPPLDSAGPIRLVVFGGSQGAKALSDIVPAAIGLVPVELRQRLQIVQQCRSEDLDRVAESYRQAKVNVELATFFGDLPERIANCHLVIGRSGASTIAELCVIGRPSILVPLPGALDADQKNNALVVEAAGGGWVAEQVTLSPQSLGTRLTTLLADPATLTKAAAAARSLGQPRAVEKLADLAEMLSVRNNMEQNS</sequence>
<dbReference type="GO" id="GO:0009252">
    <property type="term" value="P:peptidoglycan biosynthetic process"/>
    <property type="evidence" value="ECO:0007669"/>
    <property type="project" value="UniProtKB-UniRule"/>
</dbReference>
<dbReference type="AlphaFoldDB" id="A0A0F5Q6G3"/>
<keyword evidence="14" id="KW-1185">Reference proteome</keyword>
<dbReference type="GO" id="GO:0050511">
    <property type="term" value="F:undecaprenyldiphospho-muramoylpentapeptide beta-N-acetylglucosaminyltransferase activity"/>
    <property type="evidence" value="ECO:0007669"/>
    <property type="project" value="UniProtKB-UniRule"/>
</dbReference>
<dbReference type="UniPathway" id="UPA00219"/>
<comment type="caution">
    <text evidence="13">The sequence shown here is derived from an EMBL/GenBank/DDBJ whole genome shotgun (WGS) entry which is preliminary data.</text>
</comment>
<proteinExistence type="inferred from homology"/>
<evidence type="ECO:0000259" key="12">
    <source>
        <dbReference type="Pfam" id="PF04101"/>
    </source>
</evidence>
<dbReference type="GO" id="GO:0005886">
    <property type="term" value="C:plasma membrane"/>
    <property type="evidence" value="ECO:0007669"/>
    <property type="project" value="UniProtKB-SubCell"/>
</dbReference>
<dbReference type="PANTHER" id="PTHR21015">
    <property type="entry name" value="UDP-N-ACETYLGLUCOSAMINE--N-ACETYLMURAMYL-(PENTAPEPTIDE) PYROPHOSPHORYL-UNDECAPRENOL N-ACETYLGLUCOSAMINE TRANSFERASE 1"/>
    <property type="match status" value="1"/>
</dbReference>
<feature type="binding site" evidence="10">
    <location>
        <position position="192"/>
    </location>
    <ligand>
        <name>UDP-N-acetyl-alpha-D-glucosamine</name>
        <dbReference type="ChEBI" id="CHEBI:57705"/>
    </ligand>
</feature>
<dbReference type="PANTHER" id="PTHR21015:SF22">
    <property type="entry name" value="GLYCOSYLTRANSFERASE"/>
    <property type="match status" value="1"/>
</dbReference>
<comment type="catalytic activity">
    <reaction evidence="10">
        <text>di-trans,octa-cis-undecaprenyl diphospho-N-acetyl-alpha-D-muramoyl-L-alanyl-D-glutamyl-meso-2,6-diaminopimeloyl-D-alanyl-D-alanine + UDP-N-acetyl-alpha-D-glucosamine = di-trans,octa-cis-undecaprenyl diphospho-[N-acetyl-alpha-D-glucosaminyl-(1-&gt;4)]-N-acetyl-alpha-D-muramoyl-L-alanyl-D-glutamyl-meso-2,6-diaminopimeloyl-D-alanyl-D-alanine + UDP + H(+)</text>
        <dbReference type="Rhea" id="RHEA:31227"/>
        <dbReference type="ChEBI" id="CHEBI:15378"/>
        <dbReference type="ChEBI" id="CHEBI:57705"/>
        <dbReference type="ChEBI" id="CHEBI:58223"/>
        <dbReference type="ChEBI" id="CHEBI:61387"/>
        <dbReference type="ChEBI" id="CHEBI:61388"/>
        <dbReference type="EC" id="2.4.1.227"/>
    </reaction>
</comment>
<feature type="binding site" evidence="10">
    <location>
        <position position="122"/>
    </location>
    <ligand>
        <name>UDP-N-acetyl-alpha-D-glucosamine</name>
        <dbReference type="ChEBI" id="CHEBI:57705"/>
    </ligand>
</feature>
<comment type="caution">
    <text evidence="10">Lacks conserved residue(s) required for the propagation of feature annotation.</text>
</comment>
<comment type="similarity">
    <text evidence="10">Belongs to the glycosyltransferase 28 family. MurG subfamily.</text>
</comment>
<organism evidence="13 14">
    <name type="scientific">Devosia epidermidihirudinis</name>
    <dbReference type="NCBI Taxonomy" id="1293439"/>
    <lineage>
        <taxon>Bacteria</taxon>
        <taxon>Pseudomonadati</taxon>
        <taxon>Pseudomonadota</taxon>
        <taxon>Alphaproteobacteria</taxon>
        <taxon>Hyphomicrobiales</taxon>
        <taxon>Devosiaceae</taxon>
        <taxon>Devosia</taxon>
    </lineage>
</organism>
<comment type="pathway">
    <text evidence="10">Cell wall biogenesis; peptidoglycan biosynthesis.</text>
</comment>
<evidence type="ECO:0000256" key="8">
    <source>
        <dbReference type="ARBA" id="ARBA00023306"/>
    </source>
</evidence>
<dbReference type="HAMAP" id="MF_00033">
    <property type="entry name" value="MurG"/>
    <property type="match status" value="1"/>
</dbReference>
<dbReference type="GO" id="GO:0051991">
    <property type="term" value="F:UDP-N-acetyl-D-glucosamine:N-acetylmuramoyl-L-alanyl-D-glutamyl-meso-2,6-diaminopimelyl-D-alanyl-D-alanine-diphosphoundecaprenol 4-beta-N-acetylglucosaminlytransferase activity"/>
    <property type="evidence" value="ECO:0007669"/>
    <property type="project" value="RHEA"/>
</dbReference>
<dbReference type="EC" id="2.4.1.227" evidence="10"/>
<dbReference type="GO" id="GO:0051301">
    <property type="term" value="P:cell division"/>
    <property type="evidence" value="ECO:0007669"/>
    <property type="project" value="UniProtKB-KW"/>
</dbReference>
<evidence type="ECO:0000256" key="1">
    <source>
        <dbReference type="ARBA" id="ARBA00022475"/>
    </source>
</evidence>
<evidence type="ECO:0000256" key="9">
    <source>
        <dbReference type="ARBA" id="ARBA00023316"/>
    </source>
</evidence>
<dbReference type="InterPro" id="IPR007235">
    <property type="entry name" value="Glyco_trans_28_C"/>
</dbReference>
<name>A0A0F5Q6G3_9HYPH</name>
<feature type="domain" description="Glycosyl transferase family 28 C-terminal" evidence="12">
    <location>
        <begin position="186"/>
        <end position="348"/>
    </location>
</feature>
<evidence type="ECO:0000256" key="3">
    <source>
        <dbReference type="ARBA" id="ARBA00022676"/>
    </source>
</evidence>
<dbReference type="EMBL" id="LANJ01000045">
    <property type="protein sequence ID" value="KKC35604.1"/>
    <property type="molecule type" value="Genomic_DNA"/>
</dbReference>
<evidence type="ECO:0000256" key="5">
    <source>
        <dbReference type="ARBA" id="ARBA00022960"/>
    </source>
</evidence>
<dbReference type="NCBIfam" id="TIGR01133">
    <property type="entry name" value="murG"/>
    <property type="match status" value="1"/>
</dbReference>
<dbReference type="GO" id="GO:0008360">
    <property type="term" value="P:regulation of cell shape"/>
    <property type="evidence" value="ECO:0007669"/>
    <property type="project" value="UniProtKB-KW"/>
</dbReference>
<keyword evidence="9 10" id="KW-0961">Cell wall biogenesis/degradation</keyword>
<reference evidence="13 14" key="1">
    <citation type="submission" date="2015-03" db="EMBL/GenBank/DDBJ databases">
        <authorList>
            <person name="Lepp D."/>
            <person name="Hassan Y.I."/>
            <person name="Li X.-Z."/>
            <person name="Zhou T."/>
        </authorList>
    </citation>
    <scope>NUCLEOTIDE SEQUENCE [LARGE SCALE GENOMIC DNA]</scope>
    <source>
        <strain evidence="13 14">E84</strain>
    </source>
</reference>
<dbReference type="Pfam" id="PF04101">
    <property type="entry name" value="Glyco_tran_28_C"/>
    <property type="match status" value="1"/>
</dbReference>
<keyword evidence="7 10" id="KW-0472">Membrane</keyword>
<dbReference type="STRING" id="1293439.WH87_16280"/>
<dbReference type="Pfam" id="PF03033">
    <property type="entry name" value="Glyco_transf_28"/>
    <property type="match status" value="1"/>
</dbReference>